<organism evidence="14 15">
    <name type="scientific">Cystobacter fuscus</name>
    <dbReference type="NCBI Taxonomy" id="43"/>
    <lineage>
        <taxon>Bacteria</taxon>
        <taxon>Pseudomonadati</taxon>
        <taxon>Myxococcota</taxon>
        <taxon>Myxococcia</taxon>
        <taxon>Myxococcales</taxon>
        <taxon>Cystobacterineae</taxon>
        <taxon>Archangiaceae</taxon>
        <taxon>Cystobacter</taxon>
    </lineage>
</organism>
<dbReference type="PROSITE" id="PS51918">
    <property type="entry name" value="RADICAL_SAM"/>
    <property type="match status" value="1"/>
</dbReference>
<evidence type="ECO:0000256" key="7">
    <source>
        <dbReference type="ARBA" id="ARBA00022679"/>
    </source>
</evidence>
<feature type="domain" description="Radical SAM core" evidence="13">
    <location>
        <begin position="101"/>
        <end position="329"/>
    </location>
</feature>
<evidence type="ECO:0000256" key="12">
    <source>
        <dbReference type="ARBA" id="ARBA00023157"/>
    </source>
</evidence>
<dbReference type="GO" id="GO:0005737">
    <property type="term" value="C:cytoplasm"/>
    <property type="evidence" value="ECO:0007669"/>
    <property type="project" value="UniProtKB-SubCell"/>
</dbReference>
<evidence type="ECO:0000256" key="2">
    <source>
        <dbReference type="ARBA" id="ARBA00004496"/>
    </source>
</evidence>
<protein>
    <submittedName>
        <fullName evidence="14">Ribosomal RNA large subunit methyltransferase N</fullName>
    </submittedName>
</protein>
<dbReference type="SFLD" id="SFLDG01062">
    <property type="entry name" value="methyltransferase_(Class_A)"/>
    <property type="match status" value="1"/>
</dbReference>
<dbReference type="Proteomes" id="UP000217257">
    <property type="component" value="Chromosome"/>
</dbReference>
<evidence type="ECO:0000256" key="5">
    <source>
        <dbReference type="ARBA" id="ARBA00022490"/>
    </source>
</evidence>
<dbReference type="PIRSF" id="PIRSF006004">
    <property type="entry name" value="CHP00048"/>
    <property type="match status" value="1"/>
</dbReference>
<dbReference type="RefSeq" id="WP_095990836.1">
    <property type="nucleotide sequence ID" value="NZ_CP022098.1"/>
</dbReference>
<dbReference type="InterPro" id="IPR013785">
    <property type="entry name" value="Aldolase_TIM"/>
</dbReference>
<accession>A0A250JJW5</accession>
<keyword evidence="5" id="KW-0963">Cytoplasm</keyword>
<dbReference type="GO" id="GO:0070475">
    <property type="term" value="P:rRNA base methylation"/>
    <property type="evidence" value="ECO:0007669"/>
    <property type="project" value="TreeGrafter"/>
</dbReference>
<evidence type="ECO:0000256" key="10">
    <source>
        <dbReference type="ARBA" id="ARBA00023004"/>
    </source>
</evidence>
<evidence type="ECO:0000259" key="13">
    <source>
        <dbReference type="PROSITE" id="PS51918"/>
    </source>
</evidence>
<dbReference type="InterPro" id="IPR040072">
    <property type="entry name" value="Methyltransferase_A"/>
</dbReference>
<comment type="similarity">
    <text evidence="3">Belongs to the radical SAM superfamily. RlmN family.</text>
</comment>
<reference evidence="14 15" key="1">
    <citation type="submission" date="2017-06" db="EMBL/GenBank/DDBJ databases">
        <title>Sequencing and comparative analysis of myxobacterial genomes.</title>
        <authorList>
            <person name="Rupp O."/>
            <person name="Goesmann A."/>
            <person name="Sogaard-Andersen L."/>
        </authorList>
    </citation>
    <scope>NUCLEOTIDE SEQUENCE [LARGE SCALE GENOMIC DNA]</scope>
    <source>
        <strain evidence="14 15">DSM 52655</strain>
    </source>
</reference>
<dbReference type="PANTHER" id="PTHR30544">
    <property type="entry name" value="23S RRNA METHYLTRANSFERASE"/>
    <property type="match status" value="1"/>
</dbReference>
<evidence type="ECO:0000313" key="14">
    <source>
        <dbReference type="EMBL" id="ATB43416.1"/>
    </source>
</evidence>
<keyword evidence="6 14" id="KW-0489">Methyltransferase</keyword>
<dbReference type="AlphaFoldDB" id="A0A250JJW5"/>
<dbReference type="EMBL" id="CP022098">
    <property type="protein sequence ID" value="ATB43416.1"/>
    <property type="molecule type" value="Genomic_DNA"/>
</dbReference>
<dbReference type="SUPFAM" id="SSF102114">
    <property type="entry name" value="Radical SAM enzymes"/>
    <property type="match status" value="1"/>
</dbReference>
<comment type="cofactor">
    <cofactor evidence="1">
        <name>[4Fe-4S] cluster</name>
        <dbReference type="ChEBI" id="CHEBI:49883"/>
    </cofactor>
</comment>
<dbReference type="InterPro" id="IPR007197">
    <property type="entry name" value="rSAM"/>
</dbReference>
<evidence type="ECO:0000256" key="11">
    <source>
        <dbReference type="ARBA" id="ARBA00023014"/>
    </source>
</evidence>
<evidence type="ECO:0000256" key="9">
    <source>
        <dbReference type="ARBA" id="ARBA00022723"/>
    </source>
</evidence>
<dbReference type="KEGG" id="cfus:CYFUS_008896"/>
<evidence type="ECO:0000256" key="8">
    <source>
        <dbReference type="ARBA" id="ARBA00022691"/>
    </source>
</evidence>
<dbReference type="InterPro" id="IPR004383">
    <property type="entry name" value="rRNA_lsu_MTrfase_RlmN/Cfr"/>
</dbReference>
<keyword evidence="11" id="KW-0411">Iron-sulfur</keyword>
<dbReference type="SFLD" id="SFLDS00029">
    <property type="entry name" value="Radical_SAM"/>
    <property type="match status" value="1"/>
</dbReference>
<evidence type="ECO:0000256" key="1">
    <source>
        <dbReference type="ARBA" id="ARBA00001966"/>
    </source>
</evidence>
<dbReference type="NCBIfam" id="NF011040">
    <property type="entry name" value="PRK14470.1"/>
    <property type="match status" value="1"/>
</dbReference>
<keyword evidence="10" id="KW-0408">Iron</keyword>
<dbReference type="GO" id="GO:0046872">
    <property type="term" value="F:metal ion binding"/>
    <property type="evidence" value="ECO:0007669"/>
    <property type="project" value="UniProtKB-KW"/>
</dbReference>
<evidence type="ECO:0000256" key="4">
    <source>
        <dbReference type="ARBA" id="ARBA00022485"/>
    </source>
</evidence>
<keyword evidence="9" id="KW-0479">Metal-binding</keyword>
<evidence type="ECO:0000256" key="3">
    <source>
        <dbReference type="ARBA" id="ARBA00007544"/>
    </source>
</evidence>
<keyword evidence="4" id="KW-0004">4Fe-4S</keyword>
<dbReference type="GO" id="GO:0051539">
    <property type="term" value="F:4 iron, 4 sulfur cluster binding"/>
    <property type="evidence" value="ECO:0007669"/>
    <property type="project" value="UniProtKB-KW"/>
</dbReference>
<comment type="subcellular location">
    <subcellularLocation>
        <location evidence="2">Cytoplasm</location>
    </subcellularLocation>
</comment>
<dbReference type="Pfam" id="PF04055">
    <property type="entry name" value="Radical_SAM"/>
    <property type="match status" value="1"/>
</dbReference>
<keyword evidence="8" id="KW-0949">S-adenosyl-L-methionine</keyword>
<proteinExistence type="inferred from homology"/>
<dbReference type="PANTHER" id="PTHR30544:SF5">
    <property type="entry name" value="RADICAL SAM CORE DOMAIN-CONTAINING PROTEIN"/>
    <property type="match status" value="1"/>
</dbReference>
<gene>
    <name evidence="14" type="ORF">CYFUS_008896</name>
</gene>
<sequence>MKFHLRTLSLPELQEALAPVQPSPVAVRKVFAAVFAHGASSVEEVCRAPQVPKRVADFLREHAEMPRLTIVERRKAEDGFVKYLFDSPLGGRVEAVRIPIFDHKYVVCISSQVGCALACDFCMTGKLGFQRNLRTWEILDQVMQIREEADRPVRGVVFMGMGEPLLNYTETLRAAQILSHPAGFAISGPSITFSTAGMVPAIRRYVREGHPYRLAFSVTSAIPEKRLKVLPIEKAHPLPELVDAIREYATVRRERAMIAYVAISGFNLGEEDARALKQAFEGIPIKVDLIDVTDPQGKYLPPSPEELKAFRDHLQILGAPIARRYSGGKDIGAACGTLAASQYGGVVLPAPPPVSIS</sequence>
<evidence type="ECO:0000313" key="15">
    <source>
        <dbReference type="Proteomes" id="UP000217257"/>
    </source>
</evidence>
<dbReference type="GO" id="GO:0030488">
    <property type="term" value="P:tRNA methylation"/>
    <property type="evidence" value="ECO:0007669"/>
    <property type="project" value="TreeGrafter"/>
</dbReference>
<name>A0A250JJW5_9BACT</name>
<dbReference type="SFLD" id="SFLDF00275">
    <property type="entry name" value="adenosine_C2_methyltransferase"/>
    <property type="match status" value="1"/>
</dbReference>
<evidence type="ECO:0000256" key="6">
    <source>
        <dbReference type="ARBA" id="ARBA00022603"/>
    </source>
</evidence>
<dbReference type="Gene3D" id="3.20.20.70">
    <property type="entry name" value="Aldolase class I"/>
    <property type="match status" value="1"/>
</dbReference>
<dbReference type="GO" id="GO:0008173">
    <property type="term" value="F:RNA methyltransferase activity"/>
    <property type="evidence" value="ECO:0007669"/>
    <property type="project" value="InterPro"/>
</dbReference>
<dbReference type="InterPro" id="IPR058240">
    <property type="entry name" value="rSAM_sf"/>
</dbReference>
<keyword evidence="12" id="KW-1015">Disulfide bond</keyword>
<dbReference type="CDD" id="cd01335">
    <property type="entry name" value="Radical_SAM"/>
    <property type="match status" value="1"/>
</dbReference>
<keyword evidence="7 14" id="KW-0808">Transferase</keyword>